<proteinExistence type="predicted"/>
<dbReference type="EMBL" id="JADAKE010000017">
    <property type="protein sequence ID" value="MBF8808240.1"/>
    <property type="molecule type" value="Genomic_DNA"/>
</dbReference>
<keyword evidence="1" id="KW-1133">Transmembrane helix</keyword>
<dbReference type="InterPro" id="IPR013783">
    <property type="entry name" value="Ig-like_fold"/>
</dbReference>
<keyword evidence="1" id="KW-0472">Membrane</keyword>
<name>A0A931AWP2_9ENTE</name>
<dbReference type="Gene3D" id="2.60.40.10">
    <property type="entry name" value="Immunoglobulins"/>
    <property type="match status" value="1"/>
</dbReference>
<gene>
    <name evidence="3" type="ORF">IC227_07920</name>
</gene>
<keyword evidence="1" id="KW-0812">Transmembrane</keyword>
<reference evidence="3" key="1">
    <citation type="submission" date="2020-09" db="EMBL/GenBank/DDBJ databases">
        <title>Genomic insights into the novelty and pathogenicity of a unique biofilm-forming Enterococcus sp. bacteria (Enterococcus lacertideformus) identified in reptiles.</title>
        <authorList>
            <person name="Agius J.E."/>
            <person name="Phalen D.N."/>
            <person name="Rose K."/>
            <person name="Eden J.-S."/>
        </authorList>
    </citation>
    <scope>NUCLEOTIDE SEQUENCE</scope>
    <source>
        <strain evidence="3">PHRS 0518</strain>
    </source>
</reference>
<evidence type="ECO:0000313" key="3">
    <source>
        <dbReference type="EMBL" id="MBF8808240.1"/>
    </source>
</evidence>
<feature type="transmembrane region" description="Helical" evidence="1">
    <location>
        <begin position="179"/>
        <end position="200"/>
    </location>
</feature>
<dbReference type="Proteomes" id="UP000637757">
    <property type="component" value="Unassembled WGS sequence"/>
</dbReference>
<feature type="domain" description="SpaA-like prealbumin fold" evidence="2">
    <location>
        <begin position="47"/>
        <end position="131"/>
    </location>
</feature>
<dbReference type="InterPro" id="IPR041033">
    <property type="entry name" value="SpaA_PFL_dom_1"/>
</dbReference>
<dbReference type="Pfam" id="PF17802">
    <property type="entry name" value="SpaA"/>
    <property type="match status" value="1"/>
</dbReference>
<accession>A0A931AWP2</accession>
<sequence>MTINEKGNITFTEKESGNISDIKIDKTQDKIEVTLPDVVNDLKLFELSILKKSSANGKLLSGAEFSLYADEDAEGTVLATAITDEQGLGTFKSCTLEAGKIYYVKETVAPEGFILLTGIFTVEVSIGGSVTVFYNATNLAEGALKTEFTTDNNNNTIQFTIENDQKGQLPATGGKGRKASMFTAVAFIIFAIITTAYYVYSNRKGAK</sequence>
<keyword evidence="4" id="KW-1185">Reference proteome</keyword>
<evidence type="ECO:0000259" key="2">
    <source>
        <dbReference type="Pfam" id="PF17802"/>
    </source>
</evidence>
<organism evidence="3 4">
    <name type="scientific">Enterococcus lacertideformus</name>
    <dbReference type="NCBI Taxonomy" id="2771493"/>
    <lineage>
        <taxon>Bacteria</taxon>
        <taxon>Bacillati</taxon>
        <taxon>Bacillota</taxon>
        <taxon>Bacilli</taxon>
        <taxon>Lactobacillales</taxon>
        <taxon>Enterococcaceae</taxon>
        <taxon>Enterococcus</taxon>
    </lineage>
</organism>
<evidence type="ECO:0000256" key="1">
    <source>
        <dbReference type="SAM" id="Phobius"/>
    </source>
</evidence>
<dbReference type="AlphaFoldDB" id="A0A931AWP2"/>
<evidence type="ECO:0000313" key="4">
    <source>
        <dbReference type="Proteomes" id="UP000637757"/>
    </source>
</evidence>
<protein>
    <recommendedName>
        <fullName evidence="2">SpaA-like prealbumin fold domain-containing protein</fullName>
    </recommendedName>
</protein>
<comment type="caution">
    <text evidence="3">The sequence shown here is derived from an EMBL/GenBank/DDBJ whole genome shotgun (WGS) entry which is preliminary data.</text>
</comment>